<keyword evidence="6 16" id="KW-0812">Transmembrane</keyword>
<evidence type="ECO:0000256" key="8">
    <source>
        <dbReference type="ARBA" id="ARBA00022737"/>
    </source>
</evidence>
<feature type="transmembrane region" description="Helical" evidence="16">
    <location>
        <begin position="442"/>
        <end position="461"/>
    </location>
</feature>
<evidence type="ECO:0000313" key="18">
    <source>
        <dbReference type="EMBL" id="AIO70292.1"/>
    </source>
</evidence>
<keyword evidence="13" id="KW-0186">Copper</keyword>
<feature type="domain" description="HMA" evidence="17">
    <location>
        <begin position="310"/>
        <end position="375"/>
    </location>
</feature>
<dbReference type="Gene3D" id="3.40.50.1000">
    <property type="entry name" value="HAD superfamily/HAD-like"/>
    <property type="match status" value="1"/>
</dbReference>
<accession>A0AAI8BDJ2</accession>
<dbReference type="InterPro" id="IPR059000">
    <property type="entry name" value="ATPase_P-type_domA"/>
</dbReference>
<feature type="domain" description="HMA" evidence="17">
    <location>
        <begin position="11"/>
        <end position="76"/>
    </location>
</feature>
<dbReference type="Gene3D" id="2.70.150.10">
    <property type="entry name" value="Calcium-transporting ATPase, cytoplasmic transduction domain A"/>
    <property type="match status" value="1"/>
</dbReference>
<keyword evidence="15 16" id="KW-0472">Membrane</keyword>
<dbReference type="GO" id="GO:0005886">
    <property type="term" value="C:plasma membrane"/>
    <property type="evidence" value="ECO:0007669"/>
    <property type="project" value="UniProtKB-SubCell"/>
</dbReference>
<dbReference type="EC" id="7.2.2.8" evidence="3"/>
<evidence type="ECO:0000256" key="16">
    <source>
        <dbReference type="RuleBase" id="RU362081"/>
    </source>
</evidence>
<dbReference type="GO" id="GO:0005524">
    <property type="term" value="F:ATP binding"/>
    <property type="evidence" value="ECO:0007669"/>
    <property type="project" value="UniProtKB-UniRule"/>
</dbReference>
<dbReference type="CDD" id="cd00371">
    <property type="entry name" value="HMA"/>
    <property type="match status" value="4"/>
</dbReference>
<keyword evidence="5 16" id="KW-1003">Cell membrane</keyword>
<evidence type="ECO:0000256" key="15">
    <source>
        <dbReference type="ARBA" id="ARBA00023136"/>
    </source>
</evidence>
<dbReference type="Gene3D" id="3.30.70.100">
    <property type="match status" value="4"/>
</dbReference>
<dbReference type="InterPro" id="IPR008250">
    <property type="entry name" value="ATPase_P-typ_transduc_dom_A_sf"/>
</dbReference>
<dbReference type="PROSITE" id="PS00154">
    <property type="entry name" value="ATPASE_E1_E2"/>
    <property type="match status" value="1"/>
</dbReference>
<dbReference type="SFLD" id="SFLDG00002">
    <property type="entry name" value="C1.7:_P-type_atpase_like"/>
    <property type="match status" value="1"/>
</dbReference>
<dbReference type="GO" id="GO:0060003">
    <property type="term" value="P:copper ion export"/>
    <property type="evidence" value="ECO:0007669"/>
    <property type="project" value="UniProtKB-ARBA"/>
</dbReference>
<keyword evidence="8" id="KW-0677">Repeat</keyword>
<dbReference type="RefSeq" id="WP_081956112.1">
    <property type="nucleotide sequence ID" value="NZ_CP008727.1"/>
</dbReference>
<dbReference type="InterPro" id="IPR006122">
    <property type="entry name" value="HMA_Cu_ion-bd"/>
</dbReference>
<evidence type="ECO:0000256" key="1">
    <source>
        <dbReference type="ARBA" id="ARBA00004651"/>
    </source>
</evidence>
<dbReference type="NCBIfam" id="TIGR01511">
    <property type="entry name" value="ATPase-IB1_Cu"/>
    <property type="match status" value="1"/>
</dbReference>
<dbReference type="FunFam" id="3.30.70.100:FF:000001">
    <property type="entry name" value="ATPase copper transporting beta"/>
    <property type="match status" value="1"/>
</dbReference>
<name>A0AAI8BDJ2_9BURK</name>
<evidence type="ECO:0000256" key="6">
    <source>
        <dbReference type="ARBA" id="ARBA00022692"/>
    </source>
</evidence>
<evidence type="ECO:0000256" key="14">
    <source>
        <dbReference type="ARBA" id="ARBA00023065"/>
    </source>
</evidence>
<evidence type="ECO:0000256" key="7">
    <source>
        <dbReference type="ARBA" id="ARBA00022723"/>
    </source>
</evidence>
<evidence type="ECO:0000256" key="2">
    <source>
        <dbReference type="ARBA" id="ARBA00006024"/>
    </source>
</evidence>
<dbReference type="SUPFAM" id="SSF55008">
    <property type="entry name" value="HMA, heavy metal-associated domain"/>
    <property type="match status" value="4"/>
</dbReference>
<dbReference type="Proteomes" id="UP000029424">
    <property type="component" value="Chromosome 2"/>
</dbReference>
<dbReference type="InterPro" id="IPR017969">
    <property type="entry name" value="Heavy-metal-associated_CS"/>
</dbReference>
<sequence length="1059" mass="108746">MTNLFVPAASVTTTLFVEGMHCGGCTARVEKALAQVPGVTGATVDLAAGTATVDATPAVDAARLVDALGTAGYRATVAAEPAAHRDADARHAGADEAKANGEGNAVVTRAATVTLAVGGMTCGGCARRVEQALAKVPGVTDAKVDLATARAAVDVERDVDARTLVAAAKQAGYRADVVRDARVDASPTPDACALDVAAQSRVPPTAPAANETTVASPMHAAATKTLELDIDGMTCASCAGRVEKALSHVPGVVRATVNLATEKAAVEADASLDAVRLVEAVKRAGYRASPVSDPATAFAPQETVSAPAHATLELDIDGMTCASCAGRVEKALSHVPGVARATVNLATEKAAVEADASLDAVRLVEAVKQAGYRASPASTASMASAASAATVPATPAPPTAEDRKLAEARRERRLVVASAALTVPLALPMFAAPFGIDAALPAWLQLVLASIVQFGFGARFYRAAWHALKARAGNMDLLVALGTSAAYGLSIWLMLRDPGHTAHLYFEASAVIVTLVRFGKWLEARAKRQTTDAIRALNALRPDRARIVEHGAERDVPLAQVRVGTVVRVLPGERVPVDGRIEAGVTHVDESLITGESLPVPKEPGDRVTAGSINGEGALTVATSAIGAETTLARIIRLVESAQAEKAPIQRLVDRVSAVFVPAIIAIAFVTFAGWLVAGAGVETAILNAVAVLVIACPCALGLATPAAIMAGTGVAARHGVLIKDAQALELAQRASIVAFDKTGTLTQGKPTVTAFDAIGIPRADALALAAAVQRDSAHPLARAVVAAFDADADARHAPFAAARADTPRAVAGRGVEAHVGGRLLALGSTRWRDELGIAVPPGIARRATELEAAGNTVSWLMRADAPREALALVAFGDTVKPHARRAIERLAARGIRSALVTGDNRGSAAAVAASLGIDEVHAQVLPDDKARVIAQMKRTAGDGIVAMVGDGINDAPALAAADVGIAMATGTDVAMHTAGITLMRGDPALVADAVDISRRTYRKIQQNLFWAFVYNLVGIPLAALGWLNPMIAGAAMAFSSVSVVTNALLLRRWKGEAR</sequence>
<keyword evidence="4" id="KW-0813">Transport</keyword>
<feature type="transmembrane region" description="Helical" evidence="16">
    <location>
        <begin position="473"/>
        <end position="495"/>
    </location>
</feature>
<feature type="transmembrane region" description="Helical" evidence="16">
    <location>
        <begin position="501"/>
        <end position="519"/>
    </location>
</feature>
<keyword evidence="9 16" id="KW-0547">Nucleotide-binding</keyword>
<dbReference type="InterPro" id="IPR001757">
    <property type="entry name" value="P_typ_ATPase"/>
</dbReference>
<evidence type="ECO:0000256" key="9">
    <source>
        <dbReference type="ARBA" id="ARBA00022741"/>
    </source>
</evidence>
<keyword evidence="12 16" id="KW-1133">Transmembrane helix</keyword>
<dbReference type="GO" id="GO:0016887">
    <property type="term" value="F:ATP hydrolysis activity"/>
    <property type="evidence" value="ECO:0007669"/>
    <property type="project" value="InterPro"/>
</dbReference>
<feature type="transmembrane region" description="Helical" evidence="16">
    <location>
        <begin position="684"/>
        <end position="709"/>
    </location>
</feature>
<dbReference type="PANTHER" id="PTHR46594:SF4">
    <property type="entry name" value="P-TYPE CATION-TRANSPORTING ATPASE"/>
    <property type="match status" value="1"/>
</dbReference>
<evidence type="ECO:0000256" key="4">
    <source>
        <dbReference type="ARBA" id="ARBA00022448"/>
    </source>
</evidence>
<proteinExistence type="inferred from homology"/>
<dbReference type="InterPro" id="IPR023299">
    <property type="entry name" value="ATPase_P-typ_cyto_dom_N"/>
</dbReference>
<dbReference type="AlphaFoldDB" id="A0AAI8BDJ2"/>
<feature type="domain" description="HMA" evidence="17">
    <location>
        <begin position="224"/>
        <end position="289"/>
    </location>
</feature>
<evidence type="ECO:0000256" key="5">
    <source>
        <dbReference type="ARBA" id="ARBA00022475"/>
    </source>
</evidence>
<dbReference type="InterPro" id="IPR036412">
    <property type="entry name" value="HAD-like_sf"/>
</dbReference>
<dbReference type="InterPro" id="IPR023214">
    <property type="entry name" value="HAD_sf"/>
</dbReference>
<dbReference type="EMBL" id="CP008727">
    <property type="protein sequence ID" value="AIO70292.1"/>
    <property type="molecule type" value="Genomic_DNA"/>
</dbReference>
<dbReference type="GO" id="GO:0005507">
    <property type="term" value="F:copper ion binding"/>
    <property type="evidence" value="ECO:0007669"/>
    <property type="project" value="InterPro"/>
</dbReference>
<dbReference type="PROSITE" id="PS01047">
    <property type="entry name" value="HMA_1"/>
    <property type="match status" value="4"/>
</dbReference>
<dbReference type="InterPro" id="IPR044492">
    <property type="entry name" value="P_typ_ATPase_HD_dom"/>
</dbReference>
<dbReference type="CDD" id="cd02094">
    <property type="entry name" value="P-type_ATPase_Cu-like"/>
    <property type="match status" value="1"/>
</dbReference>
<dbReference type="SFLD" id="SFLDF00027">
    <property type="entry name" value="p-type_atpase"/>
    <property type="match status" value="1"/>
</dbReference>
<evidence type="ECO:0000313" key="19">
    <source>
        <dbReference type="Proteomes" id="UP000029424"/>
    </source>
</evidence>
<dbReference type="SUPFAM" id="SSF81665">
    <property type="entry name" value="Calcium ATPase, transmembrane domain M"/>
    <property type="match status" value="1"/>
</dbReference>
<dbReference type="NCBIfam" id="TIGR01525">
    <property type="entry name" value="ATPase-IB_hvy"/>
    <property type="match status" value="1"/>
</dbReference>
<dbReference type="InterPro" id="IPR023298">
    <property type="entry name" value="ATPase_P-typ_TM_dom_sf"/>
</dbReference>
<dbReference type="PRINTS" id="PR00943">
    <property type="entry name" value="CUATPASE"/>
</dbReference>
<dbReference type="NCBIfam" id="TIGR00003">
    <property type="entry name" value="copper ion binding protein"/>
    <property type="match status" value="3"/>
</dbReference>
<dbReference type="PRINTS" id="PR00942">
    <property type="entry name" value="CUATPASEI"/>
</dbReference>
<feature type="domain" description="HMA" evidence="17">
    <location>
        <begin position="111"/>
        <end position="176"/>
    </location>
</feature>
<dbReference type="KEGG" id="bok:DM82_4228"/>
<dbReference type="FunFam" id="2.70.150.10:FF:000020">
    <property type="entry name" value="Copper-exporting P-type ATPase A"/>
    <property type="match status" value="1"/>
</dbReference>
<organism evidence="18 19">
    <name type="scientific">Burkholderia oklahomensis</name>
    <dbReference type="NCBI Taxonomy" id="342113"/>
    <lineage>
        <taxon>Bacteria</taxon>
        <taxon>Pseudomonadati</taxon>
        <taxon>Pseudomonadota</taxon>
        <taxon>Betaproteobacteria</taxon>
        <taxon>Burkholderiales</taxon>
        <taxon>Burkholderiaceae</taxon>
        <taxon>Burkholderia</taxon>
        <taxon>pseudomallei group</taxon>
    </lineage>
</organism>
<dbReference type="SUPFAM" id="SSF81653">
    <property type="entry name" value="Calcium ATPase, transduction domain A"/>
    <property type="match status" value="1"/>
</dbReference>
<comment type="similarity">
    <text evidence="2 16">Belongs to the cation transport ATPase (P-type) (TC 3.A.3) family. Type IB subfamily.</text>
</comment>
<keyword evidence="7 16" id="KW-0479">Metal-binding</keyword>
<dbReference type="SUPFAM" id="SSF56784">
    <property type="entry name" value="HAD-like"/>
    <property type="match status" value="1"/>
</dbReference>
<dbReference type="InterPro" id="IPR027256">
    <property type="entry name" value="P-typ_ATPase_IB"/>
</dbReference>
<dbReference type="Pfam" id="PF00702">
    <property type="entry name" value="Hydrolase"/>
    <property type="match status" value="1"/>
</dbReference>
<evidence type="ECO:0000256" key="11">
    <source>
        <dbReference type="ARBA" id="ARBA00022967"/>
    </source>
</evidence>
<evidence type="ECO:0000256" key="3">
    <source>
        <dbReference type="ARBA" id="ARBA00012517"/>
    </source>
</evidence>
<feature type="transmembrane region" description="Helical" evidence="16">
    <location>
        <begin position="1009"/>
        <end position="1028"/>
    </location>
</feature>
<comment type="subcellular location">
    <subcellularLocation>
        <location evidence="1">Cell membrane</location>
        <topology evidence="1">Multi-pass membrane protein</topology>
    </subcellularLocation>
</comment>
<dbReference type="GO" id="GO:0140581">
    <property type="term" value="F:P-type monovalent copper transporter activity"/>
    <property type="evidence" value="ECO:0007669"/>
    <property type="project" value="UniProtKB-EC"/>
</dbReference>
<dbReference type="PANTHER" id="PTHR46594">
    <property type="entry name" value="P-TYPE CATION-TRANSPORTING ATPASE"/>
    <property type="match status" value="1"/>
</dbReference>
<feature type="transmembrane region" description="Helical" evidence="16">
    <location>
        <begin position="656"/>
        <end position="678"/>
    </location>
</feature>
<evidence type="ECO:0000256" key="10">
    <source>
        <dbReference type="ARBA" id="ARBA00022840"/>
    </source>
</evidence>
<dbReference type="Pfam" id="PF00403">
    <property type="entry name" value="HMA"/>
    <property type="match status" value="4"/>
</dbReference>
<dbReference type="PROSITE" id="PS50846">
    <property type="entry name" value="HMA_2"/>
    <property type="match status" value="4"/>
</dbReference>
<keyword evidence="18" id="KW-0378">Hydrolase</keyword>
<evidence type="ECO:0000256" key="12">
    <source>
        <dbReference type="ARBA" id="ARBA00022989"/>
    </source>
</evidence>
<protein>
    <recommendedName>
        <fullName evidence="3">P-type Cu(+) transporter</fullName>
        <ecNumber evidence="3">7.2.2.8</ecNumber>
    </recommendedName>
</protein>
<feature type="transmembrane region" description="Helical" evidence="16">
    <location>
        <begin position="414"/>
        <end position="436"/>
    </location>
</feature>
<feature type="transmembrane region" description="Helical" evidence="16">
    <location>
        <begin position="1034"/>
        <end position="1051"/>
    </location>
</feature>
<dbReference type="NCBIfam" id="TIGR01494">
    <property type="entry name" value="ATPase_P-type"/>
    <property type="match status" value="2"/>
</dbReference>
<dbReference type="InterPro" id="IPR006121">
    <property type="entry name" value="HMA_dom"/>
</dbReference>
<dbReference type="PRINTS" id="PR00119">
    <property type="entry name" value="CATATPASE"/>
</dbReference>
<dbReference type="InterPro" id="IPR018303">
    <property type="entry name" value="ATPase_P-typ_P_site"/>
</dbReference>
<evidence type="ECO:0000259" key="17">
    <source>
        <dbReference type="PROSITE" id="PS50846"/>
    </source>
</evidence>
<dbReference type="Pfam" id="PF00122">
    <property type="entry name" value="E1-E2_ATPase"/>
    <property type="match status" value="1"/>
</dbReference>
<keyword evidence="11" id="KW-1278">Translocase</keyword>
<dbReference type="InterPro" id="IPR036163">
    <property type="entry name" value="HMA_dom_sf"/>
</dbReference>
<keyword evidence="10 16" id="KW-0067">ATP-binding</keyword>
<gene>
    <name evidence="18" type="ORF">DM82_4228</name>
</gene>
<dbReference type="SFLD" id="SFLDS00003">
    <property type="entry name" value="Haloacid_Dehalogenase"/>
    <property type="match status" value="1"/>
</dbReference>
<dbReference type="FunFam" id="3.30.70.100:FF:000005">
    <property type="entry name" value="Copper-exporting P-type ATPase A"/>
    <property type="match status" value="2"/>
</dbReference>
<keyword evidence="19" id="KW-1185">Reference proteome</keyword>
<reference evidence="18 19" key="1">
    <citation type="submission" date="2014-06" db="EMBL/GenBank/DDBJ databases">
        <authorList>
            <person name="Bishop-Lilly K.A."/>
            <person name="Broomall S.M."/>
            <person name="Chain P.S."/>
            <person name="Chertkov O."/>
            <person name="Coyne S.R."/>
            <person name="Daligault H.E."/>
            <person name="Davenport K.W."/>
            <person name="Erkkila T."/>
            <person name="Frey K.G."/>
            <person name="Gibbons H.S."/>
            <person name="Gu W."/>
            <person name="Jaissle J."/>
            <person name="Johnson S.L."/>
            <person name="Koroleva G.I."/>
            <person name="Ladner J.T."/>
            <person name="Lo C.-C."/>
            <person name="Minogue T.D."/>
            <person name="Munk C."/>
            <person name="Palacios G.F."/>
            <person name="Redden C.L."/>
            <person name="Rosenzweig C.N."/>
            <person name="Scholz M.B."/>
            <person name="Teshima H."/>
            <person name="Xu Y."/>
        </authorList>
    </citation>
    <scope>NUCLEOTIDE SEQUENCE [LARGE SCALE GENOMIC DNA]</scope>
    <source>
        <strain evidence="18 19">EO147</strain>
    </source>
</reference>
<dbReference type="Gene3D" id="3.40.1110.10">
    <property type="entry name" value="Calcium-transporting ATPase, cytoplasmic domain N"/>
    <property type="match status" value="1"/>
</dbReference>
<keyword evidence="14" id="KW-0406">Ion transport</keyword>
<evidence type="ECO:0000256" key="13">
    <source>
        <dbReference type="ARBA" id="ARBA00023008"/>
    </source>
</evidence>